<proteinExistence type="inferred from homology"/>
<dbReference type="InterPro" id="IPR006085">
    <property type="entry name" value="XPG_DNA_repair_N"/>
</dbReference>
<evidence type="ECO:0000256" key="2">
    <source>
        <dbReference type="SAM" id="MobiDB-lite"/>
    </source>
</evidence>
<dbReference type="Gene3D" id="3.40.50.1010">
    <property type="entry name" value="5'-nuclease"/>
    <property type="match status" value="1"/>
</dbReference>
<gene>
    <name evidence="4" type="primary">ASTE1</name>
</gene>
<dbReference type="GO" id="GO:0004518">
    <property type="term" value="F:nuclease activity"/>
    <property type="evidence" value="ECO:0007669"/>
    <property type="project" value="InterPro"/>
</dbReference>
<protein>
    <submittedName>
        <fullName evidence="4">Asteroid homolog 1</fullName>
    </submittedName>
</protein>
<dbReference type="AlphaFoldDB" id="A0A8D1K6P9"/>
<dbReference type="Ensembl" id="ENSSSCT00040031759.1">
    <property type="protein sequence ID" value="ENSSSCP00040013195.1"/>
    <property type="gene ID" value="ENSSSCG00040023687.1"/>
</dbReference>
<dbReference type="Proteomes" id="UP000694722">
    <property type="component" value="Unplaced"/>
</dbReference>
<reference evidence="4" key="1">
    <citation type="submission" date="2025-08" db="UniProtKB">
        <authorList>
            <consortium name="Ensembl"/>
        </authorList>
    </citation>
    <scope>IDENTIFICATION</scope>
</reference>
<feature type="domain" description="XPG N-terminal" evidence="3">
    <location>
        <begin position="1"/>
        <end position="98"/>
    </location>
</feature>
<sequence length="626" mass="70269">MGIRGLMSFVEDHSNEFFTDLKLRDTKIIIDGYALFHRLCFNSNLELRYGGDYDSFADVVQKFFEALFVCKICPYVVLDGGCDISDKKLKTLKDRAKEKIQMAHSLSVGGGGCVCPLLIREVFIQVLIKLQVCFVQCFSEADRDIMTLANHWNCPVLSSDSDFCIFDLKSGFCPLNSFQWRNVNTVKGTRDHYIPAKCFSLDALCRHFGHMNKALLPLFAVLCGNDHINLPIVETFLSQVRPPLGAPSSKGRRHHRVLGLLNWLSCFADPTEALDNVLKHLPKKSRASVEELLCCSMEEYLQSQVENMQRINAHRVSLPIRQVIYGLLANVSPPSGDMAWNRQPLQPRAFSEVERINKNIKTSVVDAAELPKDYSDLSRLTELSLARRQMLLLETLKVKQAILDPIPPALKLPIAVSCYWVQHSEVKAKLQHLQALLLGMLLGPLHTMINSPEEEALRGGGAKMLYEELQRVKAQPPGQGLDLDAAHVFCQWQSCLQMGLYLNQLLSSPLPEPDLPRLYSGRLVHGLCRQLLTAASVESLLSACPEAQQLYEQLFNAMRSYAPAELFLPQGKSTSKKKRQKKQGNSLSKNRVGTALDARSWHERSNRFGPLMVGALEEHTDGLELG</sequence>
<name>A0A8D1K6P9_PIG</name>
<evidence type="ECO:0000259" key="3">
    <source>
        <dbReference type="Pfam" id="PF00752"/>
    </source>
</evidence>
<accession>A0A8D1K6P9</accession>
<dbReference type="SUPFAM" id="SSF88723">
    <property type="entry name" value="PIN domain-like"/>
    <property type="match status" value="1"/>
</dbReference>
<organism evidence="4 5">
    <name type="scientific">Sus scrofa</name>
    <name type="common">Pig</name>
    <dbReference type="NCBI Taxonomy" id="9823"/>
    <lineage>
        <taxon>Eukaryota</taxon>
        <taxon>Metazoa</taxon>
        <taxon>Chordata</taxon>
        <taxon>Craniata</taxon>
        <taxon>Vertebrata</taxon>
        <taxon>Euteleostomi</taxon>
        <taxon>Mammalia</taxon>
        <taxon>Eutheria</taxon>
        <taxon>Laurasiatheria</taxon>
        <taxon>Artiodactyla</taxon>
        <taxon>Suina</taxon>
        <taxon>Suidae</taxon>
        <taxon>Sus</taxon>
    </lineage>
</organism>
<feature type="region of interest" description="Disordered" evidence="2">
    <location>
        <begin position="572"/>
        <end position="592"/>
    </location>
</feature>
<dbReference type="PANTHER" id="PTHR15665:SF1">
    <property type="entry name" value="PROTEIN ASTEROID HOMOLOG 1"/>
    <property type="match status" value="1"/>
</dbReference>
<evidence type="ECO:0000313" key="5">
    <source>
        <dbReference type="Proteomes" id="UP000694722"/>
    </source>
</evidence>
<dbReference type="InterPro" id="IPR029060">
    <property type="entry name" value="PIN-like_dom_sf"/>
</dbReference>
<dbReference type="Pfam" id="PF00752">
    <property type="entry name" value="XPG_N"/>
    <property type="match status" value="1"/>
</dbReference>
<evidence type="ECO:0000256" key="1">
    <source>
        <dbReference type="ARBA" id="ARBA00007398"/>
    </source>
</evidence>
<dbReference type="InterPro" id="IPR026832">
    <property type="entry name" value="Asteroid"/>
</dbReference>
<evidence type="ECO:0000313" key="4">
    <source>
        <dbReference type="Ensembl" id="ENSSSCP00040013195.1"/>
    </source>
</evidence>
<dbReference type="PANTHER" id="PTHR15665">
    <property type="entry name" value="ASTEROID PROTEIN"/>
    <property type="match status" value="1"/>
</dbReference>
<comment type="similarity">
    <text evidence="1">Belongs to the asteroid family.</text>
</comment>